<keyword evidence="2" id="KW-1185">Reference proteome</keyword>
<keyword evidence="1" id="KW-1133">Transmembrane helix</keyword>
<reference evidence="3" key="3">
    <citation type="submission" date="2025-08" db="UniProtKB">
        <authorList>
            <consortium name="RefSeq"/>
        </authorList>
    </citation>
    <scope>IDENTIFICATION</scope>
    <source>
        <tissue evidence="3">Whole organism</tissue>
    </source>
</reference>
<gene>
    <name evidence="3" type="primary">LOC108612047</name>
</gene>
<name>A0ABM1NZN4_DROAR</name>
<feature type="transmembrane region" description="Helical" evidence="1">
    <location>
        <begin position="213"/>
        <end position="236"/>
    </location>
</feature>
<protein>
    <submittedName>
        <fullName evidence="3">Uncharacterized protein LOC108612047</fullName>
    </submittedName>
</protein>
<evidence type="ECO:0000256" key="1">
    <source>
        <dbReference type="SAM" id="Phobius"/>
    </source>
</evidence>
<proteinExistence type="predicted"/>
<dbReference type="RefSeq" id="XP_017860420.1">
    <property type="nucleotide sequence ID" value="XM_018004931.1"/>
</dbReference>
<feature type="transmembrane region" description="Helical" evidence="1">
    <location>
        <begin position="248"/>
        <end position="270"/>
    </location>
</feature>
<feature type="transmembrane region" description="Helical" evidence="1">
    <location>
        <begin position="96"/>
        <end position="118"/>
    </location>
</feature>
<reference evidence="2" key="2">
    <citation type="journal article" date="2016" name="G3 (Bethesda)">
        <title>Genome Evolution in Three Species of Cactophilic Drosophila.</title>
        <authorList>
            <person name="Sanchez-Flores A."/>
            <person name="Penazola F."/>
            <person name="Carpinteyro-Ponce J."/>
            <person name="Nazario-Yepiz N."/>
            <person name="Abreu-Goodger C."/>
            <person name="Machado C.A."/>
            <person name="Markow T.A."/>
        </authorList>
    </citation>
    <scope>NUCLEOTIDE SEQUENCE [LARGE SCALE GENOMIC DNA]</scope>
</reference>
<feature type="transmembrane region" description="Helical" evidence="1">
    <location>
        <begin position="125"/>
        <end position="146"/>
    </location>
</feature>
<keyword evidence="1" id="KW-0472">Membrane</keyword>
<accession>A0ABM1NZN4</accession>
<evidence type="ECO:0000313" key="2">
    <source>
        <dbReference type="Proteomes" id="UP000694904"/>
    </source>
</evidence>
<feature type="transmembrane region" description="Helical" evidence="1">
    <location>
        <begin position="184"/>
        <end position="207"/>
    </location>
</feature>
<dbReference type="Proteomes" id="UP000694904">
    <property type="component" value="Chromosome 3"/>
</dbReference>
<dbReference type="GeneID" id="108612047"/>
<feature type="transmembrane region" description="Helical" evidence="1">
    <location>
        <begin position="69"/>
        <end position="90"/>
    </location>
</feature>
<reference evidence="2" key="1">
    <citation type="journal article" date="1997" name="Nucleic Acids Res.">
        <title>tRNAscan-SE: a program for improved detection of transfer RNA genes in genomic sequence.</title>
        <authorList>
            <person name="Lowe T.M."/>
            <person name="Eddy S.R."/>
        </authorList>
    </citation>
    <scope>NUCLEOTIDE SEQUENCE [LARGE SCALE GENOMIC DNA]</scope>
</reference>
<keyword evidence="1" id="KW-0812">Transmembrane</keyword>
<feature type="transmembrane region" description="Helical" evidence="1">
    <location>
        <begin position="152"/>
        <end position="172"/>
    </location>
</feature>
<evidence type="ECO:0000313" key="3">
    <source>
        <dbReference type="RefSeq" id="XP_017860420.1"/>
    </source>
</evidence>
<organism evidence="2 3">
    <name type="scientific">Drosophila arizonae</name>
    <name type="common">Fruit fly</name>
    <dbReference type="NCBI Taxonomy" id="7263"/>
    <lineage>
        <taxon>Eukaryota</taxon>
        <taxon>Metazoa</taxon>
        <taxon>Ecdysozoa</taxon>
        <taxon>Arthropoda</taxon>
        <taxon>Hexapoda</taxon>
        <taxon>Insecta</taxon>
        <taxon>Pterygota</taxon>
        <taxon>Neoptera</taxon>
        <taxon>Endopterygota</taxon>
        <taxon>Diptera</taxon>
        <taxon>Brachycera</taxon>
        <taxon>Muscomorpha</taxon>
        <taxon>Ephydroidea</taxon>
        <taxon>Drosophilidae</taxon>
        <taxon>Drosophila</taxon>
    </lineage>
</organism>
<sequence length="275" mass="32244">MFSWNPRRYWELWPYEIPLHHFPGHPQLPQEPALQRPMRQLRATYTLHFDAMAEEQYDRAEKLNFMKRCYLLGALFTAVGLFQWLLLAGLLEKHRLFGLAGFICMVLSFVALVLLTFCTRWRSHFWYVCLFSSIFVETIVLSIVLLLPERTIVNILAATATSFAGLILFYLLGALLPMIVLPGIIVFSVILIVFTLASATVLILFIVTDQQTYHSIYFGILFFATMPMCLFHAQIVHGRRYQLPREEYVSCAVIIYMHHVLFFMAIYYYLWVFDW</sequence>